<feature type="compositionally biased region" description="Basic and acidic residues" evidence="1">
    <location>
        <begin position="60"/>
        <end position="73"/>
    </location>
</feature>
<evidence type="ECO:0000313" key="3">
    <source>
        <dbReference type="Proteomes" id="UP000236291"/>
    </source>
</evidence>
<feature type="region of interest" description="Disordered" evidence="1">
    <location>
        <begin position="36"/>
        <end position="73"/>
    </location>
</feature>
<dbReference type="Proteomes" id="UP000236291">
    <property type="component" value="Unassembled WGS sequence"/>
</dbReference>
<reference evidence="2 3" key="2">
    <citation type="journal article" date="2017" name="Front. Plant Sci.">
        <title>Gene Classification and Mining of Molecular Markers Useful in Red Clover (Trifolium pratense) Breeding.</title>
        <authorList>
            <person name="Istvanek J."/>
            <person name="Dluhosova J."/>
            <person name="Dluhos P."/>
            <person name="Patkova L."/>
            <person name="Nedelnik J."/>
            <person name="Repkova J."/>
        </authorList>
    </citation>
    <scope>NUCLEOTIDE SEQUENCE [LARGE SCALE GENOMIC DNA]</scope>
    <source>
        <strain evidence="3">cv. Tatra</strain>
        <tissue evidence="2">Young leaves</tissue>
    </source>
</reference>
<comment type="caution">
    <text evidence="2">The sequence shown here is derived from an EMBL/GenBank/DDBJ whole genome shotgun (WGS) entry which is preliminary data.</text>
</comment>
<dbReference type="AlphaFoldDB" id="A0A2K3KE66"/>
<protein>
    <submittedName>
        <fullName evidence="2">Retrotransposon gag protein</fullName>
    </submittedName>
</protein>
<reference evidence="2 3" key="1">
    <citation type="journal article" date="2014" name="Am. J. Bot.">
        <title>Genome assembly and annotation for red clover (Trifolium pratense; Fabaceae).</title>
        <authorList>
            <person name="Istvanek J."/>
            <person name="Jaros M."/>
            <person name="Krenek A."/>
            <person name="Repkova J."/>
        </authorList>
    </citation>
    <scope>NUCLEOTIDE SEQUENCE [LARGE SCALE GENOMIC DNA]</scope>
    <source>
        <strain evidence="3">cv. Tatra</strain>
        <tissue evidence="2">Young leaves</tissue>
    </source>
</reference>
<feature type="non-terminal residue" evidence="2">
    <location>
        <position position="73"/>
    </location>
</feature>
<evidence type="ECO:0000256" key="1">
    <source>
        <dbReference type="SAM" id="MobiDB-lite"/>
    </source>
</evidence>
<evidence type="ECO:0000313" key="2">
    <source>
        <dbReference type="EMBL" id="PNX64568.1"/>
    </source>
</evidence>
<sequence length="73" mass="8470">MEAKVAALEEKITTLEVSLHEMQNQNKENQEKIISLLNSNKEKNGEESSHNYESVGTKKKNPELHDEAWDEFR</sequence>
<feature type="compositionally biased region" description="Basic and acidic residues" evidence="1">
    <location>
        <begin position="40"/>
        <end position="50"/>
    </location>
</feature>
<dbReference type="EMBL" id="ASHM01167783">
    <property type="protein sequence ID" value="PNX64568.1"/>
    <property type="molecule type" value="Genomic_DNA"/>
</dbReference>
<gene>
    <name evidence="2" type="ORF">L195_g062179</name>
</gene>
<proteinExistence type="predicted"/>
<name>A0A2K3KE66_TRIPR</name>
<accession>A0A2K3KE66</accession>
<organism evidence="2 3">
    <name type="scientific">Trifolium pratense</name>
    <name type="common">Red clover</name>
    <dbReference type="NCBI Taxonomy" id="57577"/>
    <lineage>
        <taxon>Eukaryota</taxon>
        <taxon>Viridiplantae</taxon>
        <taxon>Streptophyta</taxon>
        <taxon>Embryophyta</taxon>
        <taxon>Tracheophyta</taxon>
        <taxon>Spermatophyta</taxon>
        <taxon>Magnoliopsida</taxon>
        <taxon>eudicotyledons</taxon>
        <taxon>Gunneridae</taxon>
        <taxon>Pentapetalae</taxon>
        <taxon>rosids</taxon>
        <taxon>fabids</taxon>
        <taxon>Fabales</taxon>
        <taxon>Fabaceae</taxon>
        <taxon>Papilionoideae</taxon>
        <taxon>50 kb inversion clade</taxon>
        <taxon>NPAAA clade</taxon>
        <taxon>Hologalegina</taxon>
        <taxon>IRL clade</taxon>
        <taxon>Trifolieae</taxon>
        <taxon>Trifolium</taxon>
    </lineage>
</organism>